<dbReference type="RefSeq" id="WP_243801494.1">
    <property type="nucleotide sequence ID" value="NZ_CP094669.1"/>
</dbReference>
<accession>A0ABY4D2S6</accession>
<gene>
    <name evidence="1" type="ORF">MTX78_07930</name>
</gene>
<evidence type="ECO:0000313" key="2">
    <source>
        <dbReference type="Proteomes" id="UP000831113"/>
    </source>
</evidence>
<protein>
    <submittedName>
        <fullName evidence="1">Uncharacterized protein</fullName>
    </submittedName>
</protein>
<proteinExistence type="predicted"/>
<dbReference type="Proteomes" id="UP000831113">
    <property type="component" value="Chromosome"/>
</dbReference>
<reference evidence="1 2" key="1">
    <citation type="submission" date="2022-03" db="EMBL/GenBank/DDBJ databases">
        <title>Hymenobactersp. isolated from the air.</title>
        <authorList>
            <person name="Won M."/>
            <person name="Kwon S.-W."/>
        </authorList>
    </citation>
    <scope>NUCLEOTIDE SEQUENCE [LARGE SCALE GENOMIC DNA]</scope>
    <source>
        <strain evidence="1 2">KACC 21982</strain>
    </source>
</reference>
<dbReference type="EMBL" id="CP094669">
    <property type="protein sequence ID" value="UOG76517.1"/>
    <property type="molecule type" value="Genomic_DNA"/>
</dbReference>
<evidence type="ECO:0000313" key="1">
    <source>
        <dbReference type="EMBL" id="UOG76517.1"/>
    </source>
</evidence>
<organism evidence="1 2">
    <name type="scientific">Hymenobacter tibetensis</name>
    <dbReference type="NCBI Taxonomy" id="497967"/>
    <lineage>
        <taxon>Bacteria</taxon>
        <taxon>Pseudomonadati</taxon>
        <taxon>Bacteroidota</taxon>
        <taxon>Cytophagia</taxon>
        <taxon>Cytophagales</taxon>
        <taxon>Hymenobacteraceae</taxon>
        <taxon>Hymenobacter</taxon>
    </lineage>
</organism>
<name>A0ABY4D2S6_9BACT</name>
<sequence length="118" mass="13117">MSIPYRTLFLLEADNASLFEIKRLDVQSDNPGDVYFWLYFNKDTQALHPLTFVSMSAEADNQQREFTQGKLRFNASEGTYTPKQAGAPLHLQPVTPATLPAEVETALFAFFKAAGAAV</sequence>
<keyword evidence="2" id="KW-1185">Reference proteome</keyword>